<organism evidence="2 3">
    <name type="scientific">Streptomyces fildesensis</name>
    <dbReference type="NCBI Taxonomy" id="375757"/>
    <lineage>
        <taxon>Bacteria</taxon>
        <taxon>Bacillati</taxon>
        <taxon>Actinomycetota</taxon>
        <taxon>Actinomycetes</taxon>
        <taxon>Kitasatosporales</taxon>
        <taxon>Streptomycetaceae</taxon>
        <taxon>Streptomyces</taxon>
    </lineage>
</organism>
<sequence>MNLTSERPAVTELRLSAFKSHRGASFALGPLTLLAGASGTGKSSVLEALGALGRLAGGETLSEVFDGSGNGSGNRAGSVRGGAAACVPQGAQPDAEGRRGFRIGCTVTGPVGPVRLDVAVQAEPELRIVGERLTGGGETLLTTALRDPERRTVQAAWHTAGLVPVTRAPLPDDLLATALLPLRVAGRTEGQRLVLAAVEQLVLALRGVFPVDPRPETMRAPVDAGDGMLRRGCENLSAVLARTEGECRTRHAALVRAMREVCSPPVDGLTVLRSRAAGADSGAELRSVIAAVDRGPLGLVPVDRLGDGELRFLAIALVLLTGPGVLEVDTSAELLPAAQVLTVLSDGFDLGMDRRQTRELLSLAGMAAGRGHIRLLGAVHDASVAEGLGGVSVIDFVRPRRPEQAGAEAETPGTAGADPGTELRTEPRTEPGTEPGPEAGEGAGERVPARSAPTMR</sequence>
<dbReference type="RefSeq" id="WP_399650768.1">
    <property type="nucleotide sequence ID" value="NZ_JBITYG010000005.1"/>
</dbReference>
<feature type="compositionally biased region" description="Low complexity" evidence="1">
    <location>
        <begin position="432"/>
        <end position="442"/>
    </location>
</feature>
<gene>
    <name evidence="2" type="ORF">ACIGXA_19685</name>
</gene>
<name>A0ABW8C8H1_9ACTN</name>
<proteinExistence type="predicted"/>
<feature type="region of interest" description="Disordered" evidence="1">
    <location>
        <begin position="66"/>
        <end position="97"/>
    </location>
</feature>
<dbReference type="Proteomes" id="UP001614394">
    <property type="component" value="Unassembled WGS sequence"/>
</dbReference>
<feature type="compositionally biased region" description="Low complexity" evidence="1">
    <location>
        <begin position="75"/>
        <end position="85"/>
    </location>
</feature>
<dbReference type="InterPro" id="IPR027417">
    <property type="entry name" value="P-loop_NTPase"/>
</dbReference>
<evidence type="ECO:0000256" key="1">
    <source>
        <dbReference type="SAM" id="MobiDB-lite"/>
    </source>
</evidence>
<dbReference type="EMBL" id="JBITYG010000005">
    <property type="protein sequence ID" value="MFI9102740.1"/>
    <property type="molecule type" value="Genomic_DNA"/>
</dbReference>
<reference evidence="2 3" key="1">
    <citation type="submission" date="2024-10" db="EMBL/GenBank/DDBJ databases">
        <title>The Natural Products Discovery Center: Release of the First 8490 Sequenced Strains for Exploring Actinobacteria Biosynthetic Diversity.</title>
        <authorList>
            <person name="Kalkreuter E."/>
            <person name="Kautsar S.A."/>
            <person name="Yang D."/>
            <person name="Bader C.D."/>
            <person name="Teijaro C.N."/>
            <person name="Fluegel L."/>
            <person name="Davis C.M."/>
            <person name="Simpson J.R."/>
            <person name="Lauterbach L."/>
            <person name="Steele A.D."/>
            <person name="Gui C."/>
            <person name="Meng S."/>
            <person name="Li G."/>
            <person name="Viehrig K."/>
            <person name="Ye F."/>
            <person name="Su P."/>
            <person name="Kiefer A.F."/>
            <person name="Nichols A."/>
            <person name="Cepeda A.J."/>
            <person name="Yan W."/>
            <person name="Fan B."/>
            <person name="Jiang Y."/>
            <person name="Adhikari A."/>
            <person name="Zheng C.-J."/>
            <person name="Schuster L."/>
            <person name="Cowan T.M."/>
            <person name="Smanski M.J."/>
            <person name="Chevrette M.G."/>
            <person name="De Carvalho L.P.S."/>
            <person name="Shen B."/>
        </authorList>
    </citation>
    <scope>NUCLEOTIDE SEQUENCE [LARGE SCALE GENOMIC DNA]</scope>
    <source>
        <strain evidence="2 3">NPDC053399</strain>
    </source>
</reference>
<feature type="compositionally biased region" description="Low complexity" evidence="1">
    <location>
        <begin position="404"/>
        <end position="420"/>
    </location>
</feature>
<protein>
    <submittedName>
        <fullName evidence="2">AAA family ATPase</fullName>
    </submittedName>
</protein>
<feature type="region of interest" description="Disordered" evidence="1">
    <location>
        <begin position="402"/>
        <end position="456"/>
    </location>
</feature>
<evidence type="ECO:0000313" key="3">
    <source>
        <dbReference type="Proteomes" id="UP001614394"/>
    </source>
</evidence>
<dbReference type="SUPFAM" id="SSF52540">
    <property type="entry name" value="P-loop containing nucleoside triphosphate hydrolases"/>
    <property type="match status" value="1"/>
</dbReference>
<dbReference type="Gene3D" id="3.40.50.300">
    <property type="entry name" value="P-loop containing nucleotide triphosphate hydrolases"/>
    <property type="match status" value="1"/>
</dbReference>
<comment type="caution">
    <text evidence="2">The sequence shown here is derived from an EMBL/GenBank/DDBJ whole genome shotgun (WGS) entry which is preliminary data.</text>
</comment>
<feature type="compositionally biased region" description="Basic and acidic residues" evidence="1">
    <location>
        <begin position="421"/>
        <end position="431"/>
    </location>
</feature>
<accession>A0ABW8C8H1</accession>
<keyword evidence="3" id="KW-1185">Reference proteome</keyword>
<evidence type="ECO:0000313" key="2">
    <source>
        <dbReference type="EMBL" id="MFI9102740.1"/>
    </source>
</evidence>